<comment type="caution">
    <text evidence="2">The sequence shown here is derived from an EMBL/GenBank/DDBJ whole genome shotgun (WGS) entry which is preliminary data.</text>
</comment>
<accession>A0AAJ4W5A9</accession>
<dbReference type="Proteomes" id="UP000183496">
    <property type="component" value="Unassembled WGS sequence"/>
</dbReference>
<feature type="transmembrane region" description="Helical" evidence="1">
    <location>
        <begin position="52"/>
        <end position="71"/>
    </location>
</feature>
<keyword evidence="1" id="KW-0812">Transmembrane</keyword>
<name>A0AAJ4W5A9_MYRPR</name>
<reference evidence="2 3" key="1">
    <citation type="submission" date="2016-10" db="EMBL/GenBank/DDBJ databases">
        <authorList>
            <person name="Varghese N."/>
            <person name="Submissions S."/>
        </authorList>
    </citation>
    <scope>NUCLEOTIDE SEQUENCE [LARGE SCALE GENOMIC DNA]</scope>
    <source>
        <strain evidence="3">DSM 19823 / KCTC 23066 / CCTCC M 208030 / D25</strain>
    </source>
</reference>
<evidence type="ECO:0000313" key="2">
    <source>
        <dbReference type="EMBL" id="SEQ67298.1"/>
    </source>
</evidence>
<feature type="transmembrane region" description="Helical" evidence="1">
    <location>
        <begin position="77"/>
        <end position="101"/>
    </location>
</feature>
<proteinExistence type="predicted"/>
<keyword evidence="1" id="KW-1133">Transmembrane helix</keyword>
<keyword evidence="3" id="KW-1185">Reference proteome</keyword>
<evidence type="ECO:0000313" key="3">
    <source>
        <dbReference type="Proteomes" id="UP000183496"/>
    </source>
</evidence>
<evidence type="ECO:0000256" key="1">
    <source>
        <dbReference type="SAM" id="Phobius"/>
    </source>
</evidence>
<dbReference type="EMBL" id="FOFY01000005">
    <property type="protein sequence ID" value="SEQ67298.1"/>
    <property type="molecule type" value="Genomic_DNA"/>
</dbReference>
<sequence length="262" mass="30653">MGWFTVKSNGWEAKKGWGIILSVICPVLTIFSLVHMAIVAKMTRVKRGVVSILLFGTILLLYTLLLHIFNIKGSSNFWLFDLIGVTMMLSLIFYPSILMAANIREFMQRLHLSELFELEWKEYDYHKIIQEHRMRNINTISDFICELEYWDTLIVDEVVSMQVQELVTLMKKIDELKEGKTLLFLERHSFSLSNLLKQFHQVELSKLMNPKIVEIKKKLEDTLFIAIKAIRQEVVNEIKQQNLTAEIDADLYVETLRRDGLL</sequence>
<organism evidence="2 3">
    <name type="scientific">Myroides profundi</name>
    <dbReference type="NCBI Taxonomy" id="480520"/>
    <lineage>
        <taxon>Bacteria</taxon>
        <taxon>Pseudomonadati</taxon>
        <taxon>Bacteroidota</taxon>
        <taxon>Flavobacteriia</taxon>
        <taxon>Flavobacteriales</taxon>
        <taxon>Flavobacteriaceae</taxon>
        <taxon>Myroides</taxon>
    </lineage>
</organism>
<feature type="transmembrane region" description="Helical" evidence="1">
    <location>
        <begin position="16"/>
        <end position="40"/>
    </location>
</feature>
<dbReference type="KEGG" id="mpw:MPR_2870"/>
<dbReference type="AlphaFoldDB" id="A0AAJ4W5A9"/>
<keyword evidence="1" id="KW-0472">Membrane</keyword>
<gene>
    <name evidence="2" type="ORF">SAMN04488089_1056</name>
</gene>
<dbReference type="RefSeq" id="WP_041893604.1">
    <property type="nucleotide sequence ID" value="NZ_CP010817.1"/>
</dbReference>
<protein>
    <submittedName>
        <fullName evidence="2">Uncharacterized protein</fullName>
    </submittedName>
</protein>